<comment type="caution">
    <text evidence="3">The sequence shown here is derived from an EMBL/GenBank/DDBJ whole genome shotgun (WGS) entry which is preliminary data.</text>
</comment>
<dbReference type="CDD" id="cd05154">
    <property type="entry name" value="ACAD10_11_N-like"/>
    <property type="match status" value="1"/>
</dbReference>
<evidence type="ECO:0000313" key="3">
    <source>
        <dbReference type="EMBL" id="GAA4823662.1"/>
    </source>
</evidence>
<evidence type="ECO:0000313" key="4">
    <source>
        <dbReference type="Proteomes" id="UP001500839"/>
    </source>
</evidence>
<feature type="region of interest" description="Disordered" evidence="1">
    <location>
        <begin position="1"/>
        <end position="24"/>
    </location>
</feature>
<feature type="domain" description="Aminoglycoside phosphotransferase" evidence="2">
    <location>
        <begin position="50"/>
        <end position="303"/>
    </location>
</feature>
<dbReference type="InterPro" id="IPR011009">
    <property type="entry name" value="Kinase-like_dom_sf"/>
</dbReference>
<gene>
    <name evidence="3" type="ORF">GCM10023353_35580</name>
</gene>
<dbReference type="SUPFAM" id="SSF56112">
    <property type="entry name" value="Protein kinase-like (PK-like)"/>
    <property type="match status" value="1"/>
</dbReference>
<evidence type="ECO:0000259" key="2">
    <source>
        <dbReference type="Pfam" id="PF01636"/>
    </source>
</evidence>
<reference evidence="4" key="1">
    <citation type="journal article" date="2019" name="Int. J. Syst. Evol. Microbiol.">
        <title>The Global Catalogue of Microorganisms (GCM) 10K type strain sequencing project: providing services to taxonomists for standard genome sequencing and annotation.</title>
        <authorList>
            <consortium name="The Broad Institute Genomics Platform"/>
            <consortium name="The Broad Institute Genome Sequencing Center for Infectious Disease"/>
            <person name="Wu L."/>
            <person name="Ma J."/>
        </authorList>
    </citation>
    <scope>NUCLEOTIDE SEQUENCE [LARGE SCALE GENOMIC DNA]</scope>
    <source>
        <strain evidence="4">JCM 18542</strain>
    </source>
</reference>
<accession>A0ABP9D6L7</accession>
<evidence type="ECO:0000256" key="1">
    <source>
        <dbReference type="SAM" id="MobiDB-lite"/>
    </source>
</evidence>
<dbReference type="EMBL" id="BAABKQ010000001">
    <property type="protein sequence ID" value="GAA4823662.1"/>
    <property type="molecule type" value="Genomic_DNA"/>
</dbReference>
<dbReference type="InterPro" id="IPR052898">
    <property type="entry name" value="ACAD10-like"/>
</dbReference>
<dbReference type="InterPro" id="IPR041726">
    <property type="entry name" value="ACAD10_11_N"/>
</dbReference>
<dbReference type="Gene3D" id="3.30.200.20">
    <property type="entry name" value="Phosphorylase Kinase, domain 1"/>
    <property type="match status" value="1"/>
</dbReference>
<protein>
    <submittedName>
        <fullName evidence="3">Phosphotransferase family protein</fullName>
    </submittedName>
</protein>
<dbReference type="Gene3D" id="3.90.1200.10">
    <property type="match status" value="1"/>
</dbReference>
<name>A0ABP9D6L7_9ACTN</name>
<proteinExistence type="predicted"/>
<dbReference type="PANTHER" id="PTHR47829:SF1">
    <property type="entry name" value="HAD FAMILY PHOSPHATASE"/>
    <property type="match status" value="1"/>
</dbReference>
<sequence length="377" mass="40399">MADSARSATEAETRVRGQSRPGQDVPGIDVAAVAAWMRSLGQPVDGALRLTRIGLGQSNLTYLAEDRGGRRWVLRRPPLGHLLASAHDVGREARIIRALEHTDVPVPVIHGVAGPDTIVGGAPVADAPLVLMEYVDGLAVDRMSVAEGLTQERRRAIGLSMPAVLARIHAVDLDQAGLADLAGRKPYAARQLKRWASQWEQSKTRELPAFDALTRRLIAAAPEQTEVTLVHGDFHLRNVLVAGTPDGGGPRACGEVVAALDWELSTLGEPLADIGSMLAYWPEAGEDFGGDFTATALEGSPTREEVAAEYLRLTGRDESALRYWHVLGLWKVASIAEGVMRRALDEPRNKAAAGTPTPERIDALVDKATELADQAGI</sequence>
<dbReference type="InterPro" id="IPR002575">
    <property type="entry name" value="Aminoglycoside_PTrfase"/>
</dbReference>
<keyword evidence="4" id="KW-1185">Reference proteome</keyword>
<dbReference type="Pfam" id="PF01636">
    <property type="entry name" value="APH"/>
    <property type="match status" value="1"/>
</dbReference>
<dbReference type="Proteomes" id="UP001500839">
    <property type="component" value="Unassembled WGS sequence"/>
</dbReference>
<organism evidence="3 4">
    <name type="scientific">Tomitella cavernea</name>
    <dbReference type="NCBI Taxonomy" id="1387982"/>
    <lineage>
        <taxon>Bacteria</taxon>
        <taxon>Bacillati</taxon>
        <taxon>Actinomycetota</taxon>
        <taxon>Actinomycetes</taxon>
        <taxon>Mycobacteriales</taxon>
        <taxon>Tomitella</taxon>
    </lineage>
</organism>
<dbReference type="PANTHER" id="PTHR47829">
    <property type="entry name" value="HYDROLASE, PUTATIVE (AFU_ORTHOLOGUE AFUA_1G12880)-RELATED"/>
    <property type="match status" value="1"/>
</dbReference>